<feature type="transmembrane region" description="Helical" evidence="1">
    <location>
        <begin position="225"/>
        <end position="247"/>
    </location>
</feature>
<dbReference type="Pfam" id="PF09991">
    <property type="entry name" value="DUF2232"/>
    <property type="match status" value="1"/>
</dbReference>
<organism evidence="2 3">
    <name type="scientific">Methylomarinovum caldicuralii</name>
    <dbReference type="NCBI Taxonomy" id="438856"/>
    <lineage>
        <taxon>Bacteria</taxon>
        <taxon>Pseudomonadati</taxon>
        <taxon>Pseudomonadota</taxon>
        <taxon>Gammaproteobacteria</taxon>
        <taxon>Methylococcales</taxon>
        <taxon>Methylothermaceae</taxon>
        <taxon>Methylomarinovum</taxon>
    </lineage>
</organism>
<dbReference type="AlphaFoldDB" id="A0AAU9C8U5"/>
<feature type="transmembrane region" description="Helical" evidence="1">
    <location>
        <begin position="102"/>
        <end position="123"/>
    </location>
</feature>
<protein>
    <recommendedName>
        <fullName evidence="4">DUF2232 domain-containing protein</fullName>
    </recommendedName>
</protein>
<dbReference type="EMBL" id="AP024714">
    <property type="protein sequence ID" value="BCX82439.1"/>
    <property type="molecule type" value="Genomic_DNA"/>
</dbReference>
<evidence type="ECO:0000313" key="3">
    <source>
        <dbReference type="Proteomes" id="UP001321825"/>
    </source>
</evidence>
<feature type="transmembrane region" description="Helical" evidence="1">
    <location>
        <begin position="200"/>
        <end position="218"/>
    </location>
</feature>
<feature type="transmembrane region" description="Helical" evidence="1">
    <location>
        <begin position="17"/>
        <end position="45"/>
    </location>
</feature>
<accession>A0AAU9C8U5</accession>
<feature type="transmembrane region" description="Helical" evidence="1">
    <location>
        <begin position="253"/>
        <end position="276"/>
    </location>
</feature>
<gene>
    <name evidence="2" type="ORF">MIT9_P2025</name>
</gene>
<evidence type="ECO:0000256" key="1">
    <source>
        <dbReference type="SAM" id="Phobius"/>
    </source>
</evidence>
<keyword evidence="1" id="KW-0812">Transmembrane</keyword>
<dbReference type="KEGG" id="mcau:MIT9_P2025"/>
<reference evidence="3" key="1">
    <citation type="journal article" date="2024" name="Int. J. Syst. Evol. Microbiol.">
        <title>Methylomarinovum tepidoasis sp. nov., a moderately thermophilic methanotroph of the family Methylothermaceae isolated from a deep-sea hydrothermal field.</title>
        <authorList>
            <person name="Hirayama H."/>
            <person name="Takaki Y."/>
            <person name="Abe M."/>
            <person name="Miyazaki M."/>
            <person name="Uematsu K."/>
            <person name="Matsui Y."/>
            <person name="Takai K."/>
        </authorList>
    </citation>
    <scope>NUCLEOTIDE SEQUENCE [LARGE SCALE GENOMIC DNA]</scope>
    <source>
        <strain evidence="3">IT-9</strain>
    </source>
</reference>
<evidence type="ECO:0000313" key="2">
    <source>
        <dbReference type="EMBL" id="BCX82439.1"/>
    </source>
</evidence>
<keyword evidence="3" id="KW-1185">Reference proteome</keyword>
<keyword evidence="1" id="KW-0472">Membrane</keyword>
<name>A0AAU9C8U5_9GAMM</name>
<feature type="transmembrane region" description="Helical" evidence="1">
    <location>
        <begin position="129"/>
        <end position="149"/>
    </location>
</feature>
<feature type="transmembrane region" description="Helical" evidence="1">
    <location>
        <begin position="76"/>
        <end position="95"/>
    </location>
</feature>
<feature type="transmembrane region" description="Helical" evidence="1">
    <location>
        <begin position="161"/>
        <end position="180"/>
    </location>
</feature>
<proteinExistence type="predicted"/>
<sequence length="295" mass="32387">MEEIAAFIMASRWRAMAVAAVCALIGVYFLPLIVVSGAVIALVLLRRGLWEGLLVLIGAAALTWLGFMWLPPRPGFPFPLAFALWLPLIPVALVLRNTFSQGVALLTLWALMVAYVGLTHALTGDVTAFWKHWLALAVANVKGATVYGFEREGTLRLLNGLVAMLYTLCVFAALALARWWQALRYNPGGFGEEFYHLRLPRWLLPLAIALIWGAGYIDKVLMVDLLLVSMAVYTLQGLAILHCLLDLQNASGLWMILVYGALLFVPQYAFVAVATLGAMDSLIDLRAWAAQSLSE</sequence>
<feature type="transmembrane region" description="Helical" evidence="1">
    <location>
        <begin position="52"/>
        <end position="70"/>
    </location>
</feature>
<keyword evidence="1" id="KW-1133">Transmembrane helix</keyword>
<evidence type="ECO:0008006" key="4">
    <source>
        <dbReference type="Google" id="ProtNLM"/>
    </source>
</evidence>
<dbReference type="RefSeq" id="WP_317704841.1">
    <property type="nucleotide sequence ID" value="NZ_AP024714.1"/>
</dbReference>
<dbReference type="Proteomes" id="UP001321825">
    <property type="component" value="Chromosome"/>
</dbReference>
<dbReference type="InterPro" id="IPR018710">
    <property type="entry name" value="DUF2232"/>
</dbReference>